<proteinExistence type="inferred from homology"/>
<sequence length="270" mass="28903">MATHKTMMKILVTVKEVATVEDEFEIEGTAIADQYLGADLNEWDDYAVEEAVQLQEAGLADEVVTVTIGPEDCEQTIRQALAKGADRAIRVWDDALEDVDLLDVGAKTDILSAVVEAEEPDLVLSGVQSGDDSFGATGVSLASAVGFQWGAVVNGLEHDLEDGVASVRRELEGGVEELTDIDLPAVLTIQTGINEPRYASLRGIRQAQRKDLDVQTLADLGVDASAVEGDLELTEMYEPETESDVTVWEGGADDTAGQLAELLREKGVAQ</sequence>
<gene>
    <name evidence="5" type="ORF">SAMN04488556_0855</name>
</gene>
<evidence type="ECO:0000256" key="1">
    <source>
        <dbReference type="ARBA" id="ARBA00007557"/>
    </source>
</evidence>
<keyword evidence="2" id="KW-0813">Transport</keyword>
<dbReference type="PANTHER" id="PTHR21294">
    <property type="entry name" value="ELECTRON TRANSFER FLAVOPROTEIN BETA-SUBUNIT"/>
    <property type="match status" value="1"/>
</dbReference>
<dbReference type="SUPFAM" id="SSF52402">
    <property type="entry name" value="Adenine nucleotide alpha hydrolases-like"/>
    <property type="match status" value="1"/>
</dbReference>
<dbReference type="PANTHER" id="PTHR21294:SF8">
    <property type="entry name" value="ELECTRON TRANSFER FLAVOPROTEIN SUBUNIT BETA"/>
    <property type="match status" value="1"/>
</dbReference>
<dbReference type="SMART" id="SM00893">
    <property type="entry name" value="ETF"/>
    <property type="match status" value="1"/>
</dbReference>
<name>A0A1I6PXR0_9EURY</name>
<organism evidence="5 6">
    <name type="scientific">Halostagnicola kamekurae</name>
    <dbReference type="NCBI Taxonomy" id="619731"/>
    <lineage>
        <taxon>Archaea</taxon>
        <taxon>Methanobacteriati</taxon>
        <taxon>Methanobacteriota</taxon>
        <taxon>Stenosarchaea group</taxon>
        <taxon>Halobacteria</taxon>
        <taxon>Halobacteriales</taxon>
        <taxon>Natrialbaceae</taxon>
        <taxon>Halostagnicola</taxon>
    </lineage>
</organism>
<dbReference type="CDD" id="cd01714">
    <property type="entry name" value="ETF_beta"/>
    <property type="match status" value="1"/>
</dbReference>
<keyword evidence="6" id="KW-1185">Reference proteome</keyword>
<dbReference type="EMBL" id="FOZS01000001">
    <property type="protein sequence ID" value="SFS44994.1"/>
    <property type="molecule type" value="Genomic_DNA"/>
</dbReference>
<evidence type="ECO:0000256" key="3">
    <source>
        <dbReference type="ARBA" id="ARBA00022982"/>
    </source>
</evidence>
<evidence type="ECO:0000256" key="2">
    <source>
        <dbReference type="ARBA" id="ARBA00022448"/>
    </source>
</evidence>
<accession>A0A1I6PXR0</accession>
<dbReference type="InterPro" id="IPR014730">
    <property type="entry name" value="ETF_a/b_N"/>
</dbReference>
<dbReference type="Pfam" id="PF01012">
    <property type="entry name" value="ETF"/>
    <property type="match status" value="1"/>
</dbReference>
<reference evidence="6" key="1">
    <citation type="submission" date="2016-10" db="EMBL/GenBank/DDBJ databases">
        <authorList>
            <person name="Varghese N."/>
            <person name="Submissions S."/>
        </authorList>
    </citation>
    <scope>NUCLEOTIDE SEQUENCE [LARGE SCALE GENOMIC DNA]</scope>
    <source>
        <strain evidence="6">DSM 22427</strain>
    </source>
</reference>
<dbReference type="Gene3D" id="3.40.50.620">
    <property type="entry name" value="HUPs"/>
    <property type="match status" value="1"/>
</dbReference>
<dbReference type="GO" id="GO:0009055">
    <property type="term" value="F:electron transfer activity"/>
    <property type="evidence" value="ECO:0007669"/>
    <property type="project" value="InterPro"/>
</dbReference>
<dbReference type="AlphaFoldDB" id="A0A1I6PXR0"/>
<feature type="domain" description="Electron transfer flavoprotein alpha/beta-subunit N-terminal" evidence="4">
    <location>
        <begin position="28"/>
        <end position="224"/>
    </location>
</feature>
<dbReference type="Proteomes" id="UP000199199">
    <property type="component" value="Unassembled WGS sequence"/>
</dbReference>
<dbReference type="InterPro" id="IPR033948">
    <property type="entry name" value="ETF_beta_N"/>
</dbReference>
<keyword evidence="3" id="KW-0249">Electron transport</keyword>
<dbReference type="InterPro" id="IPR012255">
    <property type="entry name" value="ETF_b"/>
</dbReference>
<evidence type="ECO:0000259" key="4">
    <source>
        <dbReference type="SMART" id="SM00893"/>
    </source>
</evidence>
<comment type="similarity">
    <text evidence="1">Belongs to the ETF beta-subunit/FixA family.</text>
</comment>
<evidence type="ECO:0000313" key="6">
    <source>
        <dbReference type="Proteomes" id="UP000199199"/>
    </source>
</evidence>
<protein>
    <submittedName>
        <fullName evidence="5">Electron transfer flavoprotein beta subunit</fullName>
    </submittedName>
</protein>
<dbReference type="PIRSF" id="PIRSF000090">
    <property type="entry name" value="Beta-ETF"/>
    <property type="match status" value="1"/>
</dbReference>
<dbReference type="InterPro" id="IPR014729">
    <property type="entry name" value="Rossmann-like_a/b/a_fold"/>
</dbReference>
<evidence type="ECO:0000313" key="5">
    <source>
        <dbReference type="EMBL" id="SFS44994.1"/>
    </source>
</evidence>